<dbReference type="EMBL" id="JACXLC010000001">
    <property type="protein sequence ID" value="MBD2843541.1"/>
    <property type="molecule type" value="Genomic_DNA"/>
</dbReference>
<gene>
    <name evidence="1" type="ORF">IB285_14865</name>
</gene>
<evidence type="ECO:0000313" key="1">
    <source>
        <dbReference type="EMBL" id="MBD2843541.1"/>
    </source>
</evidence>
<keyword evidence="2" id="KW-1185">Reference proteome</keyword>
<evidence type="ECO:0000313" key="2">
    <source>
        <dbReference type="Proteomes" id="UP000635384"/>
    </source>
</evidence>
<name>A0ABR8KZE8_9SPHN</name>
<proteinExistence type="predicted"/>
<comment type="caution">
    <text evidence="1">The sequence shown here is derived from an EMBL/GenBank/DDBJ whole genome shotgun (WGS) entry which is preliminary data.</text>
</comment>
<sequence>MSRSIASYLDPFNVAGHPSLEPEVKRAILASWAFDKNAVENQPAMRHPPDLDKPVSIDDILDAMRTLDRQRDSPRQSGRMSD</sequence>
<dbReference type="Proteomes" id="UP000635384">
    <property type="component" value="Unassembled WGS sequence"/>
</dbReference>
<dbReference type="RefSeq" id="WP_190788894.1">
    <property type="nucleotide sequence ID" value="NZ_JACXLC010000001.1"/>
</dbReference>
<accession>A0ABR8KZE8</accession>
<organism evidence="1 2">
    <name type="scientific">Erythrobacter rubeus</name>
    <dbReference type="NCBI Taxonomy" id="2760803"/>
    <lineage>
        <taxon>Bacteria</taxon>
        <taxon>Pseudomonadati</taxon>
        <taxon>Pseudomonadota</taxon>
        <taxon>Alphaproteobacteria</taxon>
        <taxon>Sphingomonadales</taxon>
        <taxon>Erythrobacteraceae</taxon>
        <taxon>Erythrobacter/Porphyrobacter group</taxon>
        <taxon>Erythrobacter</taxon>
    </lineage>
</organism>
<protein>
    <submittedName>
        <fullName evidence="1">Uncharacterized protein</fullName>
    </submittedName>
</protein>
<reference evidence="1 2" key="1">
    <citation type="submission" date="2020-09" db="EMBL/GenBank/DDBJ databases">
        <authorList>
            <person name="Yoon J.-W."/>
        </authorList>
    </citation>
    <scope>NUCLEOTIDE SEQUENCE [LARGE SCALE GENOMIC DNA]</scope>
    <source>
        <strain evidence="1 2">KMU-140</strain>
    </source>
</reference>